<proteinExistence type="inferred from homology"/>
<dbReference type="NCBIfam" id="NF008165">
    <property type="entry name" value="PRK10917.1-3"/>
    <property type="match status" value="1"/>
</dbReference>
<evidence type="ECO:0000259" key="17">
    <source>
        <dbReference type="PROSITE" id="PS51194"/>
    </source>
</evidence>
<reference evidence="18 19" key="1">
    <citation type="journal article" date="2019" name="ISME J.">
        <title>Genome analyses of uncultured TG2/ZB3 bacteria in 'Margulisbacteria' specifically attached to ectosymbiotic spirochetes of protists in the termite gut.</title>
        <authorList>
            <person name="Utami Y.D."/>
            <person name="Kuwahara H."/>
            <person name="Igai K."/>
            <person name="Murakami T."/>
            <person name="Sugaya K."/>
            <person name="Morikawa T."/>
            <person name="Nagura Y."/>
            <person name="Yuki M."/>
            <person name="Deevong P."/>
            <person name="Inoue T."/>
            <person name="Kihara K."/>
            <person name="Lo N."/>
            <person name="Yamada A."/>
            <person name="Ohkuma M."/>
            <person name="Hongoh Y."/>
        </authorList>
    </citation>
    <scope>NUCLEOTIDE SEQUENCE [LARGE SCALE GENOMIC DNA]</scope>
    <source>
        <strain evidence="18">NkOx7-01</strain>
    </source>
</reference>
<evidence type="ECO:0000256" key="9">
    <source>
        <dbReference type="ARBA" id="ARBA00023172"/>
    </source>
</evidence>
<evidence type="ECO:0000256" key="10">
    <source>
        <dbReference type="ARBA" id="ARBA00023204"/>
    </source>
</evidence>
<feature type="domain" description="Helicase ATP-binding" evidence="16">
    <location>
        <begin position="275"/>
        <end position="437"/>
    </location>
</feature>
<comment type="similarity">
    <text evidence="1 15">Belongs to the helicase family. RecG subfamily.</text>
</comment>
<keyword evidence="11" id="KW-0413">Isomerase</keyword>
<dbReference type="SMART" id="SM00490">
    <property type="entry name" value="HELICc"/>
    <property type="match status" value="1"/>
</dbReference>
<feature type="domain" description="Helicase C-terminal" evidence="17">
    <location>
        <begin position="456"/>
        <end position="620"/>
    </location>
</feature>
<evidence type="ECO:0000256" key="5">
    <source>
        <dbReference type="ARBA" id="ARBA00022801"/>
    </source>
</evidence>
<protein>
    <recommendedName>
        <fullName evidence="2 15">ATP-dependent DNA helicase RecG</fullName>
        <ecNumber evidence="13 15">5.6.2.4</ecNumber>
    </recommendedName>
</protein>
<dbReference type="GO" id="GO:0003677">
    <property type="term" value="F:DNA binding"/>
    <property type="evidence" value="ECO:0007669"/>
    <property type="project" value="UniProtKB-KW"/>
</dbReference>
<evidence type="ECO:0000256" key="14">
    <source>
        <dbReference type="ARBA" id="ARBA00048988"/>
    </source>
</evidence>
<dbReference type="NCBIfam" id="NF008168">
    <property type="entry name" value="PRK10917.2-2"/>
    <property type="match status" value="1"/>
</dbReference>
<dbReference type="InterPro" id="IPR011545">
    <property type="entry name" value="DEAD/DEAH_box_helicase_dom"/>
</dbReference>
<evidence type="ECO:0000256" key="11">
    <source>
        <dbReference type="ARBA" id="ARBA00023235"/>
    </source>
</evidence>
<comment type="function">
    <text evidence="15">Plays a critical role in recombination and DNA repair. Helps process Holliday junction intermediates to mature products by catalyzing branch migration. Has replication fork regression activity, unwinds stalled or blocked replication forks to make a HJ that can be resolved. Has a DNA unwinding activity characteristic of a DNA helicase with 3'-5' polarity.</text>
</comment>
<organism evidence="18 19">
    <name type="scientific">Termititenax aidoneus</name>
    <dbReference type="NCBI Taxonomy" id="2218524"/>
    <lineage>
        <taxon>Bacteria</taxon>
        <taxon>Bacillati</taxon>
        <taxon>Candidatus Margulisiibacteriota</taxon>
        <taxon>Candidatus Termititenacia</taxon>
        <taxon>Candidatus Termititenacales</taxon>
        <taxon>Candidatus Termititenacaceae</taxon>
        <taxon>Candidatus Termititenax</taxon>
    </lineage>
</organism>
<sequence>MTDLHTDIQYLKGVGPALAKKFQKLGLTKVGDLLYYFPRSYVDRSKIQRSGELAAYAGQPILLRGRITRVNINQPRPRFYVLQAEIQDGDGIFCAVWFNQKFLAKTLAEGTEILVSGKVVYNNYSRRWQVETDDYEIITPAYRAGITPFYALTEGLTQKKLRQTVRLALEYLPFLADPLPPALKTKYTQADLPAAVRELHFPVKRDAWRQAHKRLVFDEFFYVELGAALRYARSKTELNGIRFQASGALLETYYRSLPYQFTAAQKRVIAEVLDDMAAPKPMNRLVQGDVGSGKTDVAIAALLCAVQSGYQAALMVPTEVLAEQHLAKIAARLAALGVKVGALLGKHTSSEKKEIYRQLASGECQIVIGTQAVIQEKVVFQKLGFVIIDEQHRFGVVQRQLLKTKSAENIDLLVMTATPIPRSLALTIYGDLDRSVIDEMPPGRTPVKTYHVPPRDRRRVLEFLRQHLRQGEQAYIIYPLVEESEKIDLQAAAESYAQLVKIFPEYRLGLLHGRLKSAEKEEIMRRFRAQELQVLVSTTVIEVGVDVPNATVMIIENAERFGLAQLHQLRGRVGRGRQEAFCFLVAALKSADSRKRINAMVETTDGFKLAEIDLQIRGPGDFTGVAQSGFPDLLLADLVKDEALLQTARAAAFALIEQDARLSRPEHALLRAELRRRSRGLIDYILLN</sequence>
<keyword evidence="7 15" id="KW-0067">ATP-binding</keyword>
<keyword evidence="3 15" id="KW-0547">Nucleotide-binding</keyword>
<dbReference type="PANTHER" id="PTHR47964:SF1">
    <property type="entry name" value="ATP-DEPENDENT DNA HELICASE HOMOLOG RECG, CHLOROPLASTIC"/>
    <property type="match status" value="1"/>
</dbReference>
<dbReference type="InterPro" id="IPR014001">
    <property type="entry name" value="Helicase_ATP-bd"/>
</dbReference>
<dbReference type="SUPFAM" id="SSF52540">
    <property type="entry name" value="P-loop containing nucleoside triphosphate hydrolases"/>
    <property type="match status" value="2"/>
</dbReference>
<gene>
    <name evidence="18" type="primary">recG</name>
    <name evidence="18" type="ORF">NO1_0495</name>
</gene>
<dbReference type="NCBIfam" id="TIGR00643">
    <property type="entry name" value="recG"/>
    <property type="match status" value="1"/>
</dbReference>
<accession>A0A388TBF1</accession>
<evidence type="ECO:0000313" key="18">
    <source>
        <dbReference type="EMBL" id="GBR73041.1"/>
    </source>
</evidence>
<dbReference type="InterPro" id="IPR004609">
    <property type="entry name" value="ATP-dep_DNA_helicase_RecG"/>
</dbReference>
<dbReference type="InterPro" id="IPR045562">
    <property type="entry name" value="RecG_dom3_C"/>
</dbReference>
<dbReference type="InterPro" id="IPR027417">
    <property type="entry name" value="P-loop_NTPase"/>
</dbReference>
<evidence type="ECO:0000256" key="6">
    <source>
        <dbReference type="ARBA" id="ARBA00022806"/>
    </source>
</evidence>
<dbReference type="GO" id="GO:0016887">
    <property type="term" value="F:ATP hydrolysis activity"/>
    <property type="evidence" value="ECO:0007669"/>
    <property type="project" value="RHEA"/>
</dbReference>
<dbReference type="CDD" id="cd18811">
    <property type="entry name" value="SF2_C_RecG"/>
    <property type="match status" value="1"/>
</dbReference>
<dbReference type="GO" id="GO:0005524">
    <property type="term" value="F:ATP binding"/>
    <property type="evidence" value="ECO:0007669"/>
    <property type="project" value="UniProtKB-KW"/>
</dbReference>
<keyword evidence="10 15" id="KW-0234">DNA repair</keyword>
<dbReference type="EC" id="5.6.2.4" evidence="13 15"/>
<keyword evidence="4 15" id="KW-0227">DNA damage</keyword>
<dbReference type="GO" id="GO:0006281">
    <property type="term" value="P:DNA repair"/>
    <property type="evidence" value="ECO:0007669"/>
    <property type="project" value="UniProtKB-UniRule"/>
</dbReference>
<comment type="catalytic activity">
    <reaction evidence="14 15">
        <text>ATP + H2O = ADP + phosphate + H(+)</text>
        <dbReference type="Rhea" id="RHEA:13065"/>
        <dbReference type="ChEBI" id="CHEBI:15377"/>
        <dbReference type="ChEBI" id="CHEBI:15378"/>
        <dbReference type="ChEBI" id="CHEBI:30616"/>
        <dbReference type="ChEBI" id="CHEBI:43474"/>
        <dbReference type="ChEBI" id="CHEBI:456216"/>
        <dbReference type="EC" id="5.6.2.4"/>
    </reaction>
</comment>
<keyword evidence="9 15" id="KW-0233">DNA recombination</keyword>
<evidence type="ECO:0000256" key="12">
    <source>
        <dbReference type="ARBA" id="ARBA00034617"/>
    </source>
</evidence>
<evidence type="ECO:0000256" key="8">
    <source>
        <dbReference type="ARBA" id="ARBA00023125"/>
    </source>
</evidence>
<dbReference type="EMBL" id="BGZN01000005">
    <property type="protein sequence ID" value="GBR73041.1"/>
    <property type="molecule type" value="Genomic_DNA"/>
</dbReference>
<dbReference type="PROSITE" id="PS51192">
    <property type="entry name" value="HELICASE_ATP_BIND_1"/>
    <property type="match status" value="1"/>
</dbReference>
<comment type="caution">
    <text evidence="18">The sequence shown here is derived from an EMBL/GenBank/DDBJ whole genome shotgun (WGS) entry which is preliminary data.</text>
</comment>
<dbReference type="GO" id="GO:0006310">
    <property type="term" value="P:DNA recombination"/>
    <property type="evidence" value="ECO:0007669"/>
    <property type="project" value="UniProtKB-UniRule"/>
</dbReference>
<dbReference type="AlphaFoldDB" id="A0A388TBF1"/>
<dbReference type="CDD" id="cd17992">
    <property type="entry name" value="DEXHc_RecG"/>
    <property type="match status" value="1"/>
</dbReference>
<keyword evidence="6 15" id="KW-0347">Helicase</keyword>
<keyword evidence="5 15" id="KW-0378">Hydrolase</keyword>
<evidence type="ECO:0000256" key="3">
    <source>
        <dbReference type="ARBA" id="ARBA00022741"/>
    </source>
</evidence>
<dbReference type="InterPro" id="IPR047112">
    <property type="entry name" value="RecG/Mfd"/>
</dbReference>
<dbReference type="Gene3D" id="2.40.50.140">
    <property type="entry name" value="Nucleic acid-binding proteins"/>
    <property type="match status" value="1"/>
</dbReference>
<dbReference type="Proteomes" id="UP000269352">
    <property type="component" value="Unassembled WGS sequence"/>
</dbReference>
<comment type="catalytic activity">
    <reaction evidence="12 15">
        <text>Couples ATP hydrolysis with the unwinding of duplex DNA by translocating in the 3'-5' direction.</text>
        <dbReference type="EC" id="5.6.2.4"/>
    </reaction>
</comment>
<evidence type="ECO:0000313" key="19">
    <source>
        <dbReference type="Proteomes" id="UP000269352"/>
    </source>
</evidence>
<dbReference type="PROSITE" id="PS51194">
    <property type="entry name" value="HELICASE_CTER"/>
    <property type="match status" value="1"/>
</dbReference>
<dbReference type="PANTHER" id="PTHR47964">
    <property type="entry name" value="ATP-DEPENDENT DNA HELICASE HOMOLOG RECG, CHLOROPLASTIC"/>
    <property type="match status" value="1"/>
</dbReference>
<dbReference type="SMART" id="SM00487">
    <property type="entry name" value="DEXDc"/>
    <property type="match status" value="1"/>
</dbReference>
<evidence type="ECO:0000256" key="15">
    <source>
        <dbReference type="RuleBase" id="RU363016"/>
    </source>
</evidence>
<dbReference type="Gene3D" id="3.40.50.300">
    <property type="entry name" value="P-loop containing nucleotide triphosphate hydrolases"/>
    <property type="match status" value="2"/>
</dbReference>
<dbReference type="InterPro" id="IPR033454">
    <property type="entry name" value="RecG_wedge"/>
</dbReference>
<dbReference type="CDD" id="cd04488">
    <property type="entry name" value="RecG_wedge_OBF"/>
    <property type="match status" value="1"/>
</dbReference>
<dbReference type="Pfam" id="PF00270">
    <property type="entry name" value="DEAD"/>
    <property type="match status" value="1"/>
</dbReference>
<dbReference type="InterPro" id="IPR001650">
    <property type="entry name" value="Helicase_C-like"/>
</dbReference>
<dbReference type="GO" id="GO:0043138">
    <property type="term" value="F:3'-5' DNA helicase activity"/>
    <property type="evidence" value="ECO:0007669"/>
    <property type="project" value="UniProtKB-EC"/>
</dbReference>
<evidence type="ECO:0000256" key="1">
    <source>
        <dbReference type="ARBA" id="ARBA00007504"/>
    </source>
</evidence>
<name>A0A388TBF1_TERA1</name>
<evidence type="ECO:0000259" key="16">
    <source>
        <dbReference type="PROSITE" id="PS51192"/>
    </source>
</evidence>
<evidence type="ECO:0000256" key="4">
    <source>
        <dbReference type="ARBA" id="ARBA00022763"/>
    </source>
</evidence>
<dbReference type="Pfam" id="PF17191">
    <property type="entry name" value="RecG_wedge"/>
    <property type="match status" value="1"/>
</dbReference>
<dbReference type="SUPFAM" id="SSF50249">
    <property type="entry name" value="Nucleic acid-binding proteins"/>
    <property type="match status" value="1"/>
</dbReference>
<dbReference type="InterPro" id="IPR012340">
    <property type="entry name" value="NA-bd_OB-fold"/>
</dbReference>
<evidence type="ECO:0000256" key="7">
    <source>
        <dbReference type="ARBA" id="ARBA00022840"/>
    </source>
</evidence>
<keyword evidence="19" id="KW-1185">Reference proteome</keyword>
<keyword evidence="8" id="KW-0238">DNA-binding</keyword>
<evidence type="ECO:0000256" key="13">
    <source>
        <dbReference type="ARBA" id="ARBA00034808"/>
    </source>
</evidence>
<evidence type="ECO:0000256" key="2">
    <source>
        <dbReference type="ARBA" id="ARBA00017846"/>
    </source>
</evidence>
<dbReference type="Pfam" id="PF00271">
    <property type="entry name" value="Helicase_C"/>
    <property type="match status" value="1"/>
</dbReference>
<dbReference type="Pfam" id="PF19833">
    <property type="entry name" value="RecG_dom3_C"/>
    <property type="match status" value="1"/>
</dbReference>